<sequence length="338" mass="39069">MQKPVKRGNSYRIQVKYKHLRDAATRDTAKECTDWAARRLMELQLQYEDELRKIERPDLPFSELFEKYYENVGKHKKGADYIKNYLKRLEYYCGHVANTSIYDITPQDMVAIRDRRLRLVKSSTVNRELSLCSTVFTYAVSELFLIKENPVQVIKKPSLPPPRNQRITDEHVKIILAGLDNYNEERPPVTPAQEVAWSFLFAMESTMRRGEILGIHDIHDFGDYVHLPDTKNGSARDVPLTTRGRKLLDLLKGRKGKLLKHNSNSFRLLWQRNLARVGLSGIITFHDTRHEAITRLVNIQKIPVEILAKITGHKTINVLVNTYYNPSASEIAKMLNAA</sequence>
<dbReference type="Proteomes" id="UP000430404">
    <property type="component" value="Unassembled WGS sequence"/>
</dbReference>
<organism evidence="7 8">
    <name type="scientific">Acinetobacter proteolyticus</name>
    <dbReference type="NCBI Taxonomy" id="1776741"/>
    <lineage>
        <taxon>Bacteria</taxon>
        <taxon>Pseudomonadati</taxon>
        <taxon>Pseudomonadota</taxon>
        <taxon>Gammaproteobacteria</taxon>
        <taxon>Moraxellales</taxon>
        <taxon>Moraxellaceae</taxon>
        <taxon>Acinetobacter</taxon>
    </lineage>
</organism>
<accession>A0A653KBR7</accession>
<keyword evidence="1" id="KW-0229">DNA integration</keyword>
<dbReference type="CDD" id="cd00796">
    <property type="entry name" value="INT_Rci_Hp1_C"/>
    <property type="match status" value="1"/>
</dbReference>
<evidence type="ECO:0000256" key="4">
    <source>
        <dbReference type="PROSITE-ProRule" id="PRU01248"/>
    </source>
</evidence>
<dbReference type="SUPFAM" id="SSF56349">
    <property type="entry name" value="DNA breaking-rejoining enzymes"/>
    <property type="match status" value="1"/>
</dbReference>
<dbReference type="RefSeq" id="WP_159724379.1">
    <property type="nucleotide sequence ID" value="NZ_LR732744.1"/>
</dbReference>
<dbReference type="GO" id="GO:0006310">
    <property type="term" value="P:DNA recombination"/>
    <property type="evidence" value="ECO:0007669"/>
    <property type="project" value="UniProtKB-KW"/>
</dbReference>
<reference evidence="7 8" key="1">
    <citation type="submission" date="2019-10" db="EMBL/GenBank/DDBJ databases">
        <authorList>
            <person name="Karimi E."/>
        </authorList>
    </citation>
    <scope>NUCLEOTIDE SEQUENCE [LARGE SCALE GENOMIC DNA]</scope>
    <source>
        <strain evidence="7">Acinetobacter sp. 8BE</strain>
    </source>
</reference>
<dbReference type="PROSITE" id="PS51898">
    <property type="entry name" value="TYR_RECOMBINASE"/>
    <property type="match status" value="1"/>
</dbReference>
<dbReference type="PROSITE" id="PS51900">
    <property type="entry name" value="CB"/>
    <property type="match status" value="1"/>
</dbReference>
<keyword evidence="2 4" id="KW-0238">DNA-binding</keyword>
<dbReference type="GO" id="GO:0015074">
    <property type="term" value="P:DNA integration"/>
    <property type="evidence" value="ECO:0007669"/>
    <property type="project" value="UniProtKB-KW"/>
</dbReference>
<proteinExistence type="predicted"/>
<dbReference type="Gene3D" id="1.10.150.130">
    <property type="match status" value="1"/>
</dbReference>
<dbReference type="Pfam" id="PF24624">
    <property type="entry name" value="Int_N"/>
    <property type="match status" value="1"/>
</dbReference>
<dbReference type="InterPro" id="IPR011010">
    <property type="entry name" value="DNA_brk_join_enz"/>
</dbReference>
<dbReference type="EMBL" id="CABWKZ010000056">
    <property type="protein sequence ID" value="VXA58237.1"/>
    <property type="molecule type" value="Genomic_DNA"/>
</dbReference>
<dbReference type="PANTHER" id="PTHR30349">
    <property type="entry name" value="PHAGE INTEGRASE-RELATED"/>
    <property type="match status" value="1"/>
</dbReference>
<dbReference type="Gene3D" id="1.10.443.10">
    <property type="entry name" value="Intergrase catalytic core"/>
    <property type="match status" value="1"/>
</dbReference>
<evidence type="ECO:0000259" key="5">
    <source>
        <dbReference type="PROSITE" id="PS51898"/>
    </source>
</evidence>
<evidence type="ECO:0000256" key="1">
    <source>
        <dbReference type="ARBA" id="ARBA00022908"/>
    </source>
</evidence>
<protein>
    <submittedName>
        <fullName evidence="7">Putative integrase/recombinase protein</fullName>
    </submittedName>
</protein>
<name>A0A653KBR7_9GAMM</name>
<dbReference type="InterPro" id="IPR010998">
    <property type="entry name" value="Integrase_recombinase_N"/>
</dbReference>
<dbReference type="InterPro" id="IPR050090">
    <property type="entry name" value="Tyrosine_recombinase_XerCD"/>
</dbReference>
<dbReference type="InterPro" id="IPR057084">
    <property type="entry name" value="Int_N"/>
</dbReference>
<dbReference type="InterPro" id="IPR013762">
    <property type="entry name" value="Integrase-like_cat_sf"/>
</dbReference>
<evidence type="ECO:0000256" key="3">
    <source>
        <dbReference type="ARBA" id="ARBA00023172"/>
    </source>
</evidence>
<dbReference type="InterPro" id="IPR044068">
    <property type="entry name" value="CB"/>
</dbReference>
<evidence type="ECO:0000313" key="7">
    <source>
        <dbReference type="EMBL" id="VXA58237.1"/>
    </source>
</evidence>
<dbReference type="InterPro" id="IPR002104">
    <property type="entry name" value="Integrase_catalytic"/>
</dbReference>
<gene>
    <name evidence="7" type="ORF">ACI8B_60079</name>
</gene>
<keyword evidence="3" id="KW-0233">DNA recombination</keyword>
<evidence type="ECO:0000256" key="2">
    <source>
        <dbReference type="ARBA" id="ARBA00023125"/>
    </source>
</evidence>
<evidence type="ECO:0000313" key="8">
    <source>
        <dbReference type="Proteomes" id="UP000430404"/>
    </source>
</evidence>
<feature type="domain" description="Core-binding (CB)" evidence="6">
    <location>
        <begin position="56"/>
        <end position="140"/>
    </location>
</feature>
<dbReference type="GO" id="GO:0003677">
    <property type="term" value="F:DNA binding"/>
    <property type="evidence" value="ECO:0007669"/>
    <property type="project" value="UniProtKB-UniRule"/>
</dbReference>
<feature type="domain" description="Tyr recombinase" evidence="5">
    <location>
        <begin position="162"/>
        <end position="336"/>
    </location>
</feature>
<dbReference type="Pfam" id="PF00589">
    <property type="entry name" value="Phage_integrase"/>
    <property type="match status" value="1"/>
</dbReference>
<dbReference type="AlphaFoldDB" id="A0A653KBR7"/>
<evidence type="ECO:0000259" key="6">
    <source>
        <dbReference type="PROSITE" id="PS51900"/>
    </source>
</evidence>
<dbReference type="PANTHER" id="PTHR30349:SF94">
    <property type="entry name" value="INTEGRASE_RECOMBINASE HI_1414-RELATED"/>
    <property type="match status" value="1"/>
</dbReference>